<comment type="pathway">
    <text evidence="1 9">Cell wall biogenesis; peptidoglycan biosynthesis.</text>
</comment>
<evidence type="ECO:0000256" key="10">
    <source>
        <dbReference type="SAM" id="SignalP"/>
    </source>
</evidence>
<evidence type="ECO:0000256" key="2">
    <source>
        <dbReference type="ARBA" id="ARBA00005992"/>
    </source>
</evidence>
<comment type="similarity">
    <text evidence="2">Belongs to the YkuD family.</text>
</comment>
<dbReference type="SUPFAM" id="SSF141523">
    <property type="entry name" value="L,D-transpeptidase catalytic domain-like"/>
    <property type="match status" value="1"/>
</dbReference>
<keyword evidence="5" id="KW-0378">Hydrolase</keyword>
<protein>
    <submittedName>
        <fullName evidence="12">L,D-transpeptidase</fullName>
    </submittedName>
</protein>
<keyword evidence="4" id="KW-0808">Transferase</keyword>
<evidence type="ECO:0000256" key="3">
    <source>
        <dbReference type="ARBA" id="ARBA00022676"/>
    </source>
</evidence>
<dbReference type="InterPro" id="IPR038063">
    <property type="entry name" value="Transpep_catalytic_dom"/>
</dbReference>
<evidence type="ECO:0000256" key="8">
    <source>
        <dbReference type="ARBA" id="ARBA00023316"/>
    </source>
</evidence>
<organism evidence="12 13">
    <name type="scientific">Stenomitos frigidus AS-A4</name>
    <dbReference type="NCBI Taxonomy" id="2933935"/>
    <lineage>
        <taxon>Bacteria</taxon>
        <taxon>Bacillati</taxon>
        <taxon>Cyanobacteriota</taxon>
        <taxon>Cyanophyceae</taxon>
        <taxon>Leptolyngbyales</taxon>
        <taxon>Leptolyngbyaceae</taxon>
        <taxon>Stenomitos</taxon>
    </lineage>
</organism>
<dbReference type="PANTHER" id="PTHR30582">
    <property type="entry name" value="L,D-TRANSPEPTIDASE"/>
    <property type="match status" value="1"/>
</dbReference>
<reference evidence="12 13" key="1">
    <citation type="submission" date="2022-04" db="EMBL/GenBank/DDBJ databases">
        <title>Positive selection, recombination, and allopatry shape intraspecific diversity of widespread and dominant cyanobacteria.</title>
        <authorList>
            <person name="Wei J."/>
            <person name="Shu W."/>
            <person name="Hu C."/>
        </authorList>
    </citation>
    <scope>NUCLEOTIDE SEQUENCE [LARGE SCALE GENOMIC DNA]</scope>
    <source>
        <strain evidence="12 13">AS-A4</strain>
    </source>
</reference>
<dbReference type="Gene3D" id="2.40.440.10">
    <property type="entry name" value="L,D-transpeptidase catalytic domain-like"/>
    <property type="match status" value="1"/>
</dbReference>
<feature type="active site" description="Nucleophile" evidence="9">
    <location>
        <position position="163"/>
    </location>
</feature>
<dbReference type="PANTHER" id="PTHR30582:SF24">
    <property type="entry name" value="L,D-TRANSPEPTIDASE ERFK_SRFK-RELATED"/>
    <property type="match status" value="1"/>
</dbReference>
<dbReference type="RefSeq" id="WP_190453668.1">
    <property type="nucleotide sequence ID" value="NZ_JAMPLM010000001.1"/>
</dbReference>
<keyword evidence="13" id="KW-1185">Reference proteome</keyword>
<keyword evidence="10" id="KW-0732">Signal</keyword>
<evidence type="ECO:0000256" key="4">
    <source>
        <dbReference type="ARBA" id="ARBA00022679"/>
    </source>
</evidence>
<gene>
    <name evidence="12" type="ORF">NDI38_01240</name>
</gene>
<evidence type="ECO:0000256" key="6">
    <source>
        <dbReference type="ARBA" id="ARBA00022960"/>
    </source>
</evidence>
<proteinExistence type="inferred from homology"/>
<evidence type="ECO:0000313" key="12">
    <source>
        <dbReference type="EMBL" id="MEP1057041.1"/>
    </source>
</evidence>
<evidence type="ECO:0000256" key="1">
    <source>
        <dbReference type="ARBA" id="ARBA00004752"/>
    </source>
</evidence>
<feature type="active site" description="Proton donor/acceptor" evidence="9">
    <location>
        <position position="147"/>
    </location>
</feature>
<dbReference type="InterPro" id="IPR005490">
    <property type="entry name" value="LD_TPept_cat_dom"/>
</dbReference>
<evidence type="ECO:0000256" key="7">
    <source>
        <dbReference type="ARBA" id="ARBA00022984"/>
    </source>
</evidence>
<keyword evidence="3" id="KW-0328">Glycosyltransferase</keyword>
<keyword evidence="7 9" id="KW-0573">Peptidoglycan synthesis</keyword>
<dbReference type="CDD" id="cd16913">
    <property type="entry name" value="YkuD_like"/>
    <property type="match status" value="1"/>
</dbReference>
<keyword evidence="8 9" id="KW-0961">Cell wall biogenesis/degradation</keyword>
<dbReference type="PROSITE" id="PS52029">
    <property type="entry name" value="LD_TPASE"/>
    <property type="match status" value="1"/>
</dbReference>
<feature type="signal peptide" evidence="10">
    <location>
        <begin position="1"/>
        <end position="28"/>
    </location>
</feature>
<name>A0ABV0KCT0_9CYAN</name>
<dbReference type="InterPro" id="IPR050979">
    <property type="entry name" value="LD-transpeptidase"/>
</dbReference>
<dbReference type="Pfam" id="PF03734">
    <property type="entry name" value="YkuD"/>
    <property type="match status" value="1"/>
</dbReference>
<evidence type="ECO:0000259" key="11">
    <source>
        <dbReference type="PROSITE" id="PS52029"/>
    </source>
</evidence>
<evidence type="ECO:0000313" key="13">
    <source>
        <dbReference type="Proteomes" id="UP001476950"/>
    </source>
</evidence>
<dbReference type="Proteomes" id="UP001476950">
    <property type="component" value="Unassembled WGS sequence"/>
</dbReference>
<evidence type="ECO:0000256" key="5">
    <source>
        <dbReference type="ARBA" id="ARBA00022801"/>
    </source>
</evidence>
<sequence>MMNVKAWRSRLVIAGAAALLLGQGAARGQAIVITPLPPPALLTTLPPLPALNSTQADAALAVRLVVKLGQRRVYVYRGEQVLAKYQIAIGKRGWETPTGNFQVLSKEKNPVFKSFRTGKLIKPGPENPLGVRWIGIWTDGKIQLGFHGTNQEELLGQAVSHGCIRMRNRDVTAMFDLVSLGTEVVVER</sequence>
<evidence type="ECO:0000256" key="9">
    <source>
        <dbReference type="PROSITE-ProRule" id="PRU01373"/>
    </source>
</evidence>
<keyword evidence="6 9" id="KW-0133">Cell shape</keyword>
<dbReference type="EMBL" id="JAMPLM010000001">
    <property type="protein sequence ID" value="MEP1057041.1"/>
    <property type="molecule type" value="Genomic_DNA"/>
</dbReference>
<feature type="chain" id="PRO_5045413795" evidence="10">
    <location>
        <begin position="29"/>
        <end position="188"/>
    </location>
</feature>
<feature type="domain" description="L,D-TPase catalytic" evidence="11">
    <location>
        <begin position="62"/>
        <end position="187"/>
    </location>
</feature>
<comment type="caution">
    <text evidence="12">The sequence shown here is derived from an EMBL/GenBank/DDBJ whole genome shotgun (WGS) entry which is preliminary data.</text>
</comment>
<accession>A0ABV0KCT0</accession>